<feature type="transmembrane region" description="Helical" evidence="9">
    <location>
        <begin position="7"/>
        <end position="26"/>
    </location>
</feature>
<accession>A0A1F6FQ40</accession>
<dbReference type="Pfam" id="PF08245">
    <property type="entry name" value="Mur_ligase_M"/>
    <property type="match status" value="1"/>
</dbReference>
<dbReference type="EMBL" id="MFMO01000012">
    <property type="protein sequence ID" value="OGG87977.1"/>
    <property type="molecule type" value="Genomic_DNA"/>
</dbReference>
<dbReference type="Proteomes" id="UP000177968">
    <property type="component" value="Unassembled WGS sequence"/>
</dbReference>
<keyword evidence="9" id="KW-0472">Membrane</keyword>
<dbReference type="Gene3D" id="3.40.1190.10">
    <property type="entry name" value="Mur-like, catalytic domain"/>
    <property type="match status" value="1"/>
</dbReference>
<keyword evidence="8" id="KW-0961">Cell wall biogenesis/degradation</keyword>
<protein>
    <recommendedName>
        <fullName evidence="15">UDP-N-acetylmuramate--L-alanine ligase</fullName>
    </recommendedName>
</protein>
<dbReference type="InterPro" id="IPR000713">
    <property type="entry name" value="Mur_ligase_N"/>
</dbReference>
<keyword evidence="2" id="KW-0132">Cell division</keyword>
<feature type="domain" description="Mur ligase N-terminal catalytic" evidence="10">
    <location>
        <begin position="7"/>
        <end position="104"/>
    </location>
</feature>
<dbReference type="GO" id="GO:0051301">
    <property type="term" value="P:cell division"/>
    <property type="evidence" value="ECO:0007669"/>
    <property type="project" value="UniProtKB-KW"/>
</dbReference>
<evidence type="ECO:0000256" key="9">
    <source>
        <dbReference type="SAM" id="Phobius"/>
    </source>
</evidence>
<name>A0A1F6FQ40_9BACT</name>
<evidence type="ECO:0000313" key="14">
    <source>
        <dbReference type="Proteomes" id="UP000177968"/>
    </source>
</evidence>
<keyword evidence="4" id="KW-0067">ATP-binding</keyword>
<dbReference type="AlphaFoldDB" id="A0A1F6FQ40"/>
<evidence type="ECO:0000256" key="7">
    <source>
        <dbReference type="ARBA" id="ARBA00023306"/>
    </source>
</evidence>
<keyword evidence="7" id="KW-0131">Cell cycle</keyword>
<dbReference type="GO" id="GO:0009252">
    <property type="term" value="P:peptidoglycan biosynthetic process"/>
    <property type="evidence" value="ECO:0007669"/>
    <property type="project" value="UniProtKB-KW"/>
</dbReference>
<keyword evidence="6" id="KW-0573">Peptidoglycan synthesis</keyword>
<dbReference type="InterPro" id="IPR036615">
    <property type="entry name" value="Mur_ligase_C_dom_sf"/>
</dbReference>
<dbReference type="GO" id="GO:0008360">
    <property type="term" value="P:regulation of cell shape"/>
    <property type="evidence" value="ECO:0007669"/>
    <property type="project" value="UniProtKB-KW"/>
</dbReference>
<organism evidence="13 14">
    <name type="scientific">Candidatus Kaiserbacteria bacterium RIFCSPLOWO2_12_FULL_50_28</name>
    <dbReference type="NCBI Taxonomy" id="1798527"/>
    <lineage>
        <taxon>Bacteria</taxon>
        <taxon>Candidatus Kaiseribacteriota</taxon>
    </lineage>
</organism>
<keyword evidence="5" id="KW-0133">Cell shape</keyword>
<keyword evidence="9" id="KW-0812">Transmembrane</keyword>
<dbReference type="PANTHER" id="PTHR43445:SF3">
    <property type="entry name" value="UDP-N-ACETYLMURAMATE--L-ALANINE LIGASE"/>
    <property type="match status" value="1"/>
</dbReference>
<dbReference type="Pfam" id="PF01225">
    <property type="entry name" value="Mur_ligase"/>
    <property type="match status" value="1"/>
</dbReference>
<dbReference type="InterPro" id="IPR013221">
    <property type="entry name" value="Mur_ligase_cen"/>
</dbReference>
<dbReference type="GO" id="GO:0005524">
    <property type="term" value="F:ATP binding"/>
    <property type="evidence" value="ECO:0007669"/>
    <property type="project" value="UniProtKB-KW"/>
</dbReference>
<feature type="domain" description="Mur ligase C-terminal" evidence="11">
    <location>
        <begin position="285"/>
        <end position="401"/>
    </location>
</feature>
<sequence length="417" mass="45692">MTEALRVYFVGIGGIGMSALAQFFQYQGKIVSGSDREGTPTTKLLAERDMQVWIGEDGCHIPADTELLVYSDAVPVNNAERVRAREMKIPQTSYFEALGEVSKAMRTIAVAGTHGKTTTTAMLAKILQDCEKEPTAIVGSIVQDFGSNFLPGRNDLLVVEACEYREHLLELSPEILVITNVELDHTDFFPSLSALQSTFSAAVERVPKHGVIVANPSDPVVAAVLGGAHAPIIDYTSATVPELQLLGEFNAMNARAAKTAARAAFPHLQESYTDKALLDFKGAWRRFEYKGETSQGALVFDDYAHHPTAVEKTLDAAREKFPDKKILVAFHPHLYSRTRDFMEAFAHSLAKADEVVLAPIYAAREEPLEGITSEKLAEKINALGTPATAFESLAEVRDALLARSSKLAYHHGRRRHL</sequence>
<evidence type="ECO:0000256" key="4">
    <source>
        <dbReference type="ARBA" id="ARBA00022840"/>
    </source>
</evidence>
<evidence type="ECO:0000256" key="8">
    <source>
        <dbReference type="ARBA" id="ARBA00023316"/>
    </source>
</evidence>
<dbReference type="GO" id="GO:0016881">
    <property type="term" value="F:acid-amino acid ligase activity"/>
    <property type="evidence" value="ECO:0007669"/>
    <property type="project" value="InterPro"/>
</dbReference>
<evidence type="ECO:0008006" key="15">
    <source>
        <dbReference type="Google" id="ProtNLM"/>
    </source>
</evidence>
<keyword evidence="1" id="KW-0436">Ligase</keyword>
<evidence type="ECO:0000256" key="1">
    <source>
        <dbReference type="ARBA" id="ARBA00022598"/>
    </source>
</evidence>
<reference evidence="13 14" key="1">
    <citation type="journal article" date="2016" name="Nat. Commun.">
        <title>Thousands of microbial genomes shed light on interconnected biogeochemical processes in an aquifer system.</title>
        <authorList>
            <person name="Anantharaman K."/>
            <person name="Brown C.T."/>
            <person name="Hug L.A."/>
            <person name="Sharon I."/>
            <person name="Castelle C.J."/>
            <person name="Probst A.J."/>
            <person name="Thomas B.C."/>
            <person name="Singh A."/>
            <person name="Wilkins M.J."/>
            <person name="Karaoz U."/>
            <person name="Brodie E.L."/>
            <person name="Williams K.H."/>
            <person name="Hubbard S.S."/>
            <person name="Banfield J.F."/>
        </authorList>
    </citation>
    <scope>NUCLEOTIDE SEQUENCE [LARGE SCALE GENOMIC DNA]</scope>
</reference>
<dbReference type="Gene3D" id="3.40.50.720">
    <property type="entry name" value="NAD(P)-binding Rossmann-like Domain"/>
    <property type="match status" value="1"/>
</dbReference>
<evidence type="ECO:0000256" key="2">
    <source>
        <dbReference type="ARBA" id="ARBA00022618"/>
    </source>
</evidence>
<comment type="caution">
    <text evidence="13">The sequence shown here is derived from an EMBL/GenBank/DDBJ whole genome shotgun (WGS) entry which is preliminary data.</text>
</comment>
<evidence type="ECO:0000259" key="11">
    <source>
        <dbReference type="Pfam" id="PF02875"/>
    </source>
</evidence>
<dbReference type="InterPro" id="IPR004101">
    <property type="entry name" value="Mur_ligase_C"/>
</dbReference>
<keyword evidence="3" id="KW-0547">Nucleotide-binding</keyword>
<dbReference type="Gene3D" id="3.90.190.20">
    <property type="entry name" value="Mur ligase, C-terminal domain"/>
    <property type="match status" value="1"/>
</dbReference>
<evidence type="ECO:0000313" key="13">
    <source>
        <dbReference type="EMBL" id="OGG87977.1"/>
    </source>
</evidence>
<evidence type="ECO:0000256" key="6">
    <source>
        <dbReference type="ARBA" id="ARBA00022984"/>
    </source>
</evidence>
<dbReference type="InterPro" id="IPR036565">
    <property type="entry name" value="Mur-like_cat_sf"/>
</dbReference>
<evidence type="ECO:0000259" key="10">
    <source>
        <dbReference type="Pfam" id="PF01225"/>
    </source>
</evidence>
<evidence type="ECO:0000259" key="12">
    <source>
        <dbReference type="Pfam" id="PF08245"/>
    </source>
</evidence>
<dbReference type="SUPFAM" id="SSF53623">
    <property type="entry name" value="MurD-like peptide ligases, catalytic domain"/>
    <property type="match status" value="1"/>
</dbReference>
<feature type="domain" description="Mur ligase central" evidence="12">
    <location>
        <begin position="110"/>
        <end position="235"/>
    </location>
</feature>
<proteinExistence type="predicted"/>
<evidence type="ECO:0000256" key="3">
    <source>
        <dbReference type="ARBA" id="ARBA00022741"/>
    </source>
</evidence>
<dbReference type="SUPFAM" id="SSF53244">
    <property type="entry name" value="MurD-like peptide ligases, peptide-binding domain"/>
    <property type="match status" value="1"/>
</dbReference>
<dbReference type="GO" id="GO:0071555">
    <property type="term" value="P:cell wall organization"/>
    <property type="evidence" value="ECO:0007669"/>
    <property type="project" value="UniProtKB-KW"/>
</dbReference>
<evidence type="ECO:0000256" key="5">
    <source>
        <dbReference type="ARBA" id="ARBA00022960"/>
    </source>
</evidence>
<dbReference type="Pfam" id="PF02875">
    <property type="entry name" value="Mur_ligase_C"/>
    <property type="match status" value="1"/>
</dbReference>
<keyword evidence="9" id="KW-1133">Transmembrane helix</keyword>
<gene>
    <name evidence="13" type="ORF">A3H15_00695</name>
</gene>
<dbReference type="InterPro" id="IPR050061">
    <property type="entry name" value="MurCDEF_pg_biosynth"/>
</dbReference>
<dbReference type="SUPFAM" id="SSF51984">
    <property type="entry name" value="MurCD N-terminal domain"/>
    <property type="match status" value="1"/>
</dbReference>
<dbReference type="PANTHER" id="PTHR43445">
    <property type="entry name" value="UDP-N-ACETYLMURAMATE--L-ALANINE LIGASE-RELATED"/>
    <property type="match status" value="1"/>
</dbReference>